<dbReference type="PANTHER" id="PTHR18640:SF10">
    <property type="entry name" value="SODIUM_METABOLITE COTRANSPORTER BASS4, CHLOROPLASTIC-RELATED"/>
    <property type="match status" value="1"/>
</dbReference>
<dbReference type="EMBL" id="HBFA01013623">
    <property type="protein sequence ID" value="CAD8662214.1"/>
    <property type="molecule type" value="Transcribed_RNA"/>
</dbReference>
<feature type="transmembrane region" description="Helical" evidence="1">
    <location>
        <begin position="207"/>
        <end position="227"/>
    </location>
</feature>
<dbReference type="PANTHER" id="PTHR18640">
    <property type="entry name" value="SOLUTE CARRIER FAMILY 10 MEMBER 7"/>
    <property type="match status" value="1"/>
</dbReference>
<feature type="transmembrane region" description="Helical" evidence="1">
    <location>
        <begin position="274"/>
        <end position="296"/>
    </location>
</feature>
<accession>A0A7S0N9J3</accession>
<feature type="transmembrane region" description="Helical" evidence="1">
    <location>
        <begin position="239"/>
        <end position="262"/>
    </location>
</feature>
<name>A0A7S0N9J3_9CHLO</name>
<reference evidence="2" key="1">
    <citation type="submission" date="2021-01" db="EMBL/GenBank/DDBJ databases">
        <authorList>
            <person name="Corre E."/>
            <person name="Pelletier E."/>
            <person name="Niang G."/>
            <person name="Scheremetjew M."/>
            <person name="Finn R."/>
            <person name="Kale V."/>
            <person name="Holt S."/>
            <person name="Cochrane G."/>
            <person name="Meng A."/>
            <person name="Brown T."/>
            <person name="Cohen L."/>
        </authorList>
    </citation>
    <scope>NUCLEOTIDE SEQUENCE</scope>
    <source>
        <strain evidence="2">CCMP722</strain>
    </source>
</reference>
<feature type="transmembrane region" description="Helical" evidence="1">
    <location>
        <begin position="308"/>
        <end position="326"/>
    </location>
</feature>
<dbReference type="InterPro" id="IPR038770">
    <property type="entry name" value="Na+/solute_symporter_sf"/>
</dbReference>
<keyword evidence="1" id="KW-0812">Transmembrane</keyword>
<dbReference type="AlphaFoldDB" id="A0A7S0N9J3"/>
<keyword evidence="1" id="KW-1133">Transmembrane helix</keyword>
<evidence type="ECO:0000256" key="1">
    <source>
        <dbReference type="SAM" id="Phobius"/>
    </source>
</evidence>
<proteinExistence type="predicted"/>
<feature type="transmembrane region" description="Helical" evidence="1">
    <location>
        <begin position="147"/>
        <end position="166"/>
    </location>
</feature>
<feature type="transmembrane region" description="Helical" evidence="1">
    <location>
        <begin position="121"/>
        <end position="141"/>
    </location>
</feature>
<dbReference type="Gene3D" id="1.20.1530.20">
    <property type="match status" value="1"/>
</dbReference>
<dbReference type="Pfam" id="PF13593">
    <property type="entry name" value="SBF_like"/>
    <property type="match status" value="1"/>
</dbReference>
<keyword evidence="1" id="KW-0472">Membrane</keyword>
<gene>
    <name evidence="2" type="ORF">POBO1169_LOCUS7116</name>
</gene>
<protein>
    <submittedName>
        <fullName evidence="2">Uncharacterized protein</fullName>
    </submittedName>
</protein>
<sequence>MVVSMAMTSGVLHHTGIQQAPGLGCKDIRAVRASGSADAPRLRTAAYFAPSSCQRAQVCKPASLDLGPNRFMSFRNATRAHTAARARCRSSRDGLRVSASAASSTPSSPLTALKKFVIDQYLPLGLVGAIIVGLLSPALGVKAANAGLSNYTTTGIFFLSGLAMCPDAMMRALKSWGAWIYGIVFILLISPLAALGVLQLPLVPKELAIGLAVFCCMPTTLTSGVSLTQASGGNTALALGLTVGTNLLGIFTMPFMLAAVLGTGAGVSIDPAPFLANLAKTILAPVLIGALARRLFPALCAWVDTHKKAVSMATSTLLITVPWSQVSKSRGALLQLDPSGLAVVAAVWAAVHLGYMLLNTWAVRGLGLGAALKERQFEVERALVLVCSQKTLPVCVAVLTQLGPAVLGEVGVCVVPCILAHMLQIVLDSFVVSHWAKQLDS</sequence>
<evidence type="ECO:0000313" key="2">
    <source>
        <dbReference type="EMBL" id="CAD8662214.1"/>
    </source>
</evidence>
<dbReference type="InterPro" id="IPR016833">
    <property type="entry name" value="Put_Na-Bile_cotransptr"/>
</dbReference>
<dbReference type="GO" id="GO:0009941">
    <property type="term" value="C:chloroplast envelope"/>
    <property type="evidence" value="ECO:0007669"/>
    <property type="project" value="TreeGrafter"/>
</dbReference>
<organism evidence="2">
    <name type="scientific">Pyramimonas obovata</name>
    <dbReference type="NCBI Taxonomy" id="1411642"/>
    <lineage>
        <taxon>Eukaryota</taxon>
        <taxon>Viridiplantae</taxon>
        <taxon>Chlorophyta</taxon>
        <taxon>Pyramimonadophyceae</taxon>
        <taxon>Pyramimonadales</taxon>
        <taxon>Pyramimonadaceae</taxon>
        <taxon>Pyramimonas</taxon>
        <taxon>Pyramimonas incertae sedis</taxon>
    </lineage>
</organism>
<feature type="transmembrane region" description="Helical" evidence="1">
    <location>
        <begin position="178"/>
        <end position="201"/>
    </location>
</feature>
<feature type="transmembrane region" description="Helical" evidence="1">
    <location>
        <begin position="338"/>
        <end position="358"/>
    </location>
</feature>